<evidence type="ECO:0000313" key="3">
    <source>
        <dbReference type="Proteomes" id="UP000664601"/>
    </source>
</evidence>
<comment type="caution">
    <text evidence="2">The sequence shown here is derived from an EMBL/GenBank/DDBJ whole genome shotgun (WGS) entry which is preliminary data.</text>
</comment>
<feature type="transmembrane region" description="Helical" evidence="1">
    <location>
        <begin position="53"/>
        <end position="72"/>
    </location>
</feature>
<reference evidence="2 3" key="1">
    <citation type="submission" date="2021-03" db="EMBL/GenBank/DDBJ databases">
        <title>Enterococcal diversity collection.</title>
        <authorList>
            <person name="Gilmore M.S."/>
            <person name="Schwartzman J."/>
            <person name="Van Tyne D."/>
            <person name="Martin M."/>
            <person name="Earl A.M."/>
            <person name="Manson A.L."/>
            <person name="Straub T."/>
            <person name="Salamzade R."/>
            <person name="Saavedra J."/>
            <person name="Lebreton F."/>
            <person name="Prichula J."/>
            <person name="Schaufler K."/>
            <person name="Gaca A."/>
            <person name="Sgardioli B."/>
            <person name="Wagenaar J."/>
            <person name="Strong T."/>
        </authorList>
    </citation>
    <scope>NUCLEOTIDE SEQUENCE [LARGE SCALE GENOMIC DNA]</scope>
    <source>
        <strain evidence="2 3">669A</strain>
    </source>
</reference>
<keyword evidence="1" id="KW-0812">Transmembrane</keyword>
<keyword evidence="3" id="KW-1185">Reference proteome</keyword>
<gene>
    <name evidence="2" type="ORF">JZO70_07585</name>
</gene>
<evidence type="ECO:0000256" key="1">
    <source>
        <dbReference type="SAM" id="Phobius"/>
    </source>
</evidence>
<dbReference type="Proteomes" id="UP000664601">
    <property type="component" value="Unassembled WGS sequence"/>
</dbReference>
<dbReference type="RefSeq" id="WP_207672947.1">
    <property type="nucleotide sequence ID" value="NZ_JAFREM010000012.1"/>
</dbReference>
<name>A0ABS3L8T2_9ENTE</name>
<sequence length="80" mass="8325">MEHVEHGMEYAAAEDKLAQAATKVRCKQAKISAVASMAVALASFNVDGLAHSTLGPVVIAGGVAYGCANIYLAKKYSNKL</sequence>
<proteinExistence type="predicted"/>
<protein>
    <submittedName>
        <fullName evidence="2">Uncharacterized protein</fullName>
    </submittedName>
</protein>
<dbReference type="EMBL" id="JAFREM010000012">
    <property type="protein sequence ID" value="MBO1306017.1"/>
    <property type="molecule type" value="Genomic_DNA"/>
</dbReference>
<organism evidence="2 3">
    <name type="scientific">Candidatus Enterococcus moelleringii</name>
    <dbReference type="NCBI Taxonomy" id="2815325"/>
    <lineage>
        <taxon>Bacteria</taxon>
        <taxon>Bacillati</taxon>
        <taxon>Bacillota</taxon>
        <taxon>Bacilli</taxon>
        <taxon>Lactobacillales</taxon>
        <taxon>Enterococcaceae</taxon>
        <taxon>Enterococcus</taxon>
    </lineage>
</organism>
<keyword evidence="1" id="KW-0472">Membrane</keyword>
<evidence type="ECO:0000313" key="2">
    <source>
        <dbReference type="EMBL" id="MBO1306017.1"/>
    </source>
</evidence>
<keyword evidence="1" id="KW-1133">Transmembrane helix</keyword>
<accession>A0ABS3L8T2</accession>